<dbReference type="GO" id="GO:0005634">
    <property type="term" value="C:nucleus"/>
    <property type="evidence" value="ECO:0007669"/>
    <property type="project" value="TreeGrafter"/>
</dbReference>
<dbReference type="InterPro" id="IPR011016">
    <property type="entry name" value="Znf_RING-CH"/>
</dbReference>
<dbReference type="Gene3D" id="3.30.40.10">
    <property type="entry name" value="Zinc/RING finger domain, C3HC4 (zinc finger)"/>
    <property type="match status" value="4"/>
</dbReference>
<dbReference type="HOGENOM" id="CLU_025534_0_0_1"/>
<dbReference type="EnsemblPlants" id="ONIVA12G01810.1">
    <property type="protein sequence ID" value="ONIVA12G01810.1"/>
    <property type="gene ID" value="ONIVA12G01810"/>
</dbReference>
<dbReference type="SMART" id="SM00184">
    <property type="entry name" value="RING"/>
    <property type="match status" value="4"/>
</dbReference>
<dbReference type="GO" id="GO:0006511">
    <property type="term" value="P:ubiquitin-dependent protein catabolic process"/>
    <property type="evidence" value="ECO:0007669"/>
    <property type="project" value="TreeGrafter"/>
</dbReference>
<dbReference type="Gramene" id="ONIVA12G01810.1">
    <property type="protein sequence ID" value="ONIVA12G01810.1"/>
    <property type="gene ID" value="ONIVA12G01810"/>
</dbReference>
<name>A0A0E0J6E8_ORYNI</name>
<keyword evidence="1" id="KW-0479">Metal-binding</keyword>
<reference evidence="6" key="2">
    <citation type="submission" date="2018-04" db="EMBL/GenBank/DDBJ databases">
        <title>OnivRS2 (Oryza nivara Reference Sequence Version 2).</title>
        <authorList>
            <person name="Zhang J."/>
            <person name="Kudrna D."/>
            <person name="Lee S."/>
            <person name="Talag J."/>
            <person name="Rajasekar S."/>
            <person name="Welchert J."/>
            <person name="Hsing Y.-I."/>
            <person name="Wing R.A."/>
        </authorList>
    </citation>
    <scope>NUCLEOTIDE SEQUENCE [LARGE SCALE GENOMIC DNA]</scope>
    <source>
        <strain evidence="6">SL10</strain>
    </source>
</reference>
<dbReference type="PANTHER" id="PTHR45931">
    <property type="entry name" value="SI:CH211-59O9.10"/>
    <property type="match status" value="1"/>
</dbReference>
<evidence type="ECO:0000256" key="2">
    <source>
        <dbReference type="ARBA" id="ARBA00022771"/>
    </source>
</evidence>
<dbReference type="GO" id="GO:0061630">
    <property type="term" value="F:ubiquitin protein ligase activity"/>
    <property type="evidence" value="ECO:0007669"/>
    <property type="project" value="TreeGrafter"/>
</dbReference>
<organism evidence="6">
    <name type="scientific">Oryza nivara</name>
    <name type="common">Indian wild rice</name>
    <name type="synonym">Oryza sativa f. spontanea</name>
    <dbReference type="NCBI Taxonomy" id="4536"/>
    <lineage>
        <taxon>Eukaryota</taxon>
        <taxon>Viridiplantae</taxon>
        <taxon>Streptophyta</taxon>
        <taxon>Embryophyta</taxon>
        <taxon>Tracheophyta</taxon>
        <taxon>Spermatophyta</taxon>
        <taxon>Magnoliopsida</taxon>
        <taxon>Liliopsida</taxon>
        <taxon>Poales</taxon>
        <taxon>Poaceae</taxon>
        <taxon>BOP clade</taxon>
        <taxon>Oryzoideae</taxon>
        <taxon>Oryzeae</taxon>
        <taxon>Oryzinae</taxon>
        <taxon>Oryza</taxon>
    </lineage>
</organism>
<dbReference type="Proteomes" id="UP000006591">
    <property type="component" value="Chromosome 12"/>
</dbReference>
<dbReference type="InterPro" id="IPR001841">
    <property type="entry name" value="Znf_RING"/>
</dbReference>
<dbReference type="STRING" id="4536.A0A0E0J6E8"/>
<evidence type="ECO:0000256" key="1">
    <source>
        <dbReference type="ARBA" id="ARBA00022723"/>
    </source>
</evidence>
<feature type="domain" description="RING-type" evidence="5">
    <location>
        <begin position="456"/>
        <end position="499"/>
    </location>
</feature>
<dbReference type="PANTHER" id="PTHR45931:SF23">
    <property type="entry name" value="OS12G0134500 PROTEIN"/>
    <property type="match status" value="1"/>
</dbReference>
<evidence type="ECO:0000259" key="5">
    <source>
        <dbReference type="PROSITE" id="PS50089"/>
    </source>
</evidence>
<dbReference type="eggNOG" id="KOG0800">
    <property type="taxonomic scope" value="Eukaryota"/>
</dbReference>
<keyword evidence="7" id="KW-1185">Reference proteome</keyword>
<dbReference type="PROSITE" id="PS50089">
    <property type="entry name" value="ZF_RING_2"/>
    <property type="match status" value="3"/>
</dbReference>
<dbReference type="OMA" id="VRITERH"/>
<dbReference type="SMART" id="SM00744">
    <property type="entry name" value="RINGv"/>
    <property type="match status" value="2"/>
</dbReference>
<reference evidence="6" key="1">
    <citation type="submission" date="2015-04" db="UniProtKB">
        <authorList>
            <consortium name="EnsemblPlants"/>
        </authorList>
    </citation>
    <scope>IDENTIFICATION</scope>
    <source>
        <strain evidence="6">SL10</strain>
    </source>
</reference>
<dbReference type="InterPro" id="IPR051834">
    <property type="entry name" value="RING_finger_E3_ligase"/>
</dbReference>
<feature type="domain" description="RING-type" evidence="5">
    <location>
        <begin position="618"/>
        <end position="661"/>
    </location>
</feature>
<evidence type="ECO:0000313" key="7">
    <source>
        <dbReference type="Proteomes" id="UP000006591"/>
    </source>
</evidence>
<keyword evidence="3" id="KW-0862">Zinc</keyword>
<evidence type="ECO:0000313" key="6">
    <source>
        <dbReference type="EnsemblPlants" id="ONIVA12G01810.1"/>
    </source>
</evidence>
<protein>
    <recommendedName>
        <fullName evidence="5">RING-type domain-containing protein</fullName>
    </recommendedName>
</protein>
<dbReference type="GO" id="GO:0008270">
    <property type="term" value="F:zinc ion binding"/>
    <property type="evidence" value="ECO:0007669"/>
    <property type="project" value="UniProtKB-KW"/>
</dbReference>
<dbReference type="AlphaFoldDB" id="A0A0E0J6E8"/>
<dbReference type="FunFam" id="3.30.40.10:FF:000726">
    <property type="entry name" value="Os11g0142900 protein"/>
    <property type="match status" value="3"/>
</dbReference>
<dbReference type="Pfam" id="PF13639">
    <property type="entry name" value="zf-RING_2"/>
    <property type="match status" value="3"/>
</dbReference>
<proteinExistence type="predicted"/>
<evidence type="ECO:0000256" key="4">
    <source>
        <dbReference type="PROSITE-ProRule" id="PRU00175"/>
    </source>
</evidence>
<evidence type="ECO:0000256" key="3">
    <source>
        <dbReference type="ARBA" id="ARBA00022833"/>
    </source>
</evidence>
<sequence>MAGDQSIVMSEQQRAEFCLTLMAVMYGHTRQPADAELLRRPQRRRAAAAADPPPHIRNASVVENTEPDVLFAYTPHDGLSPEFDDDSGGVADYFAADDDEAYSNGGFGAVPALSEAIVSMPELSVGEAREKQCGVCLEGFEEGDKLRKMPCEHYFHESCVFKWLQVSRLCPYCRFAMPAAEEEEHNNDDEEEEDEAMMCIRFLFPDKEALFSRFVMCNNETRRKCSCSYTGGPSYVPHGVESAYIHINRDIEEDDDAYSEDGFCAVPASSDAIAALPETTVSETETREEEACAVCLEGFKEGDKVKKMPCSHDFHSKPWSRDASDDVPDTSHMSDEQFQQLIDQYWAEQGFNIWSWIRASRTSSSSTPGPTRRTAASWLAVTFDGDGVARFSGNSDRSGGLDDQATGGFSIVDLLDGILQPDDDGNGGGATPASSMAIVSLPEITVGDEKGEAKDCPVCLQGFEEGDKLRRMPCADSHCFHEQCIFSWLVINRHCPLCRFLLPAETEEEEEVAQAENDDDDDDGEETILCLHRLRRSMATTGRLLLPHDMYRRLQAPTAAAAASLFILAPHLHFQRPNAAAAAPEGYSNGRFGSVPACSEAIAALEETSAGEAKEKDCSVCLEAFEEESDKPMRKMPCCHAFHENCIFEWLQVSRLCPLCRFALPTQAEAEAGLWPLPTPGSGSGT</sequence>
<feature type="domain" description="RING-type" evidence="5">
    <location>
        <begin position="133"/>
        <end position="174"/>
    </location>
</feature>
<accession>A0A0E0J6E8</accession>
<dbReference type="InterPro" id="IPR013083">
    <property type="entry name" value="Znf_RING/FYVE/PHD"/>
</dbReference>
<dbReference type="Pfam" id="PF17123">
    <property type="entry name" value="zf-RING_11"/>
    <property type="match status" value="1"/>
</dbReference>
<keyword evidence="2 4" id="KW-0863">Zinc-finger</keyword>
<dbReference type="SUPFAM" id="SSF57850">
    <property type="entry name" value="RING/U-box"/>
    <property type="match status" value="4"/>
</dbReference>